<dbReference type="PANTHER" id="PTHR42695">
    <property type="entry name" value="GLUTAMINE AMIDOTRANSFERASE YLR126C-RELATED"/>
    <property type="match status" value="1"/>
</dbReference>
<dbReference type="GO" id="GO:0005829">
    <property type="term" value="C:cytosol"/>
    <property type="evidence" value="ECO:0007669"/>
    <property type="project" value="TreeGrafter"/>
</dbReference>
<dbReference type="Proteomes" id="UP000255355">
    <property type="component" value="Unassembled WGS sequence"/>
</dbReference>
<dbReference type="InterPro" id="IPR044992">
    <property type="entry name" value="ChyE-like"/>
</dbReference>
<gene>
    <name evidence="2" type="ORF">DFR68_101219</name>
</gene>
<accession>A0A370HF37</accession>
<protein>
    <submittedName>
        <fullName evidence="2">GMP synthase (Glutamine-hydrolysing)</fullName>
    </submittedName>
</protein>
<dbReference type="InterPro" id="IPR029062">
    <property type="entry name" value="Class_I_gatase-like"/>
</dbReference>
<organism evidence="2 3">
    <name type="scientific">Nocardia mexicana</name>
    <dbReference type="NCBI Taxonomy" id="279262"/>
    <lineage>
        <taxon>Bacteria</taxon>
        <taxon>Bacillati</taxon>
        <taxon>Actinomycetota</taxon>
        <taxon>Actinomycetes</taxon>
        <taxon>Mycobacteriales</taxon>
        <taxon>Nocardiaceae</taxon>
        <taxon>Nocardia</taxon>
    </lineage>
</organism>
<evidence type="ECO:0000313" key="3">
    <source>
        <dbReference type="Proteomes" id="UP000255355"/>
    </source>
</evidence>
<dbReference type="PROSITE" id="PS51273">
    <property type="entry name" value="GATASE_TYPE_1"/>
    <property type="match status" value="1"/>
</dbReference>
<evidence type="ECO:0000313" key="2">
    <source>
        <dbReference type="EMBL" id="RDI55386.1"/>
    </source>
</evidence>
<dbReference type="Pfam" id="PF00117">
    <property type="entry name" value="GATase"/>
    <property type="match status" value="1"/>
</dbReference>
<reference evidence="2 3" key="1">
    <citation type="submission" date="2018-07" db="EMBL/GenBank/DDBJ databases">
        <title>Genomic Encyclopedia of Type Strains, Phase IV (KMG-IV): sequencing the most valuable type-strain genomes for metagenomic binning, comparative biology and taxonomic classification.</title>
        <authorList>
            <person name="Goeker M."/>
        </authorList>
    </citation>
    <scope>NUCLEOTIDE SEQUENCE [LARGE SCALE GENOMIC DNA]</scope>
    <source>
        <strain evidence="2 3">DSM 44952</strain>
    </source>
</reference>
<dbReference type="RefSeq" id="WP_068017648.1">
    <property type="nucleotide sequence ID" value="NZ_QQAZ01000001.1"/>
</dbReference>
<dbReference type="SUPFAM" id="SSF52317">
    <property type="entry name" value="Class I glutamine amidotransferase-like"/>
    <property type="match status" value="1"/>
</dbReference>
<dbReference type="AlphaFoldDB" id="A0A370HF37"/>
<dbReference type="InterPro" id="IPR017926">
    <property type="entry name" value="GATASE"/>
</dbReference>
<dbReference type="CDD" id="cd01741">
    <property type="entry name" value="GATase1_1"/>
    <property type="match status" value="1"/>
</dbReference>
<feature type="domain" description="Glutamine amidotransferase" evidence="1">
    <location>
        <begin position="48"/>
        <end position="193"/>
    </location>
</feature>
<evidence type="ECO:0000259" key="1">
    <source>
        <dbReference type="Pfam" id="PF00117"/>
    </source>
</evidence>
<comment type="caution">
    <text evidence="2">The sequence shown here is derived from an EMBL/GenBank/DDBJ whole genome shotgun (WGS) entry which is preliminary data.</text>
</comment>
<name>A0A370HF37_9NOCA</name>
<keyword evidence="3" id="KW-1185">Reference proteome</keyword>
<dbReference type="EMBL" id="QQAZ01000001">
    <property type="protein sequence ID" value="RDI55386.1"/>
    <property type="molecule type" value="Genomic_DNA"/>
</dbReference>
<proteinExistence type="predicted"/>
<dbReference type="Gene3D" id="3.40.50.880">
    <property type="match status" value="1"/>
</dbReference>
<dbReference type="OrthoDB" id="5196541at2"/>
<sequence>MPKPCLLLQLRPERSAADDEYHAIVRIAEMDVGSLVRIQMDRGMPDVELDDYSAVIVGGGPSNISNPDDQKYDYQQKFEPILRKLVTEIVRRDFPYLGACYGLGMLADVLGGTVSKERYAETAGAQTIELTAAAAHDPLLRNLPQEFRAFVGHKESCQEVPPGAVLLARSAGCPVQMVRVGAHVYATQFHPELDGDGLALRIETYRHAGYFDPEEADYLIALGHRESVPVPGEILHRFITRYCGRAATATPGPVADET</sequence>
<dbReference type="STRING" id="1210089.GCA_001613165_02234"/>
<dbReference type="NCBIfam" id="NF005743">
    <property type="entry name" value="PRK07567.1"/>
    <property type="match status" value="1"/>
</dbReference>
<dbReference type="PANTHER" id="PTHR42695:SF5">
    <property type="entry name" value="GLUTAMINE AMIDOTRANSFERASE YLR126C-RELATED"/>
    <property type="match status" value="1"/>
</dbReference>